<reference evidence="3" key="1">
    <citation type="journal article" date="2019" name="Int. J. Syst. Evol. Microbiol.">
        <title>The Global Catalogue of Microorganisms (GCM) 10K type strain sequencing project: providing services to taxonomists for standard genome sequencing and annotation.</title>
        <authorList>
            <consortium name="The Broad Institute Genomics Platform"/>
            <consortium name="The Broad Institute Genome Sequencing Center for Infectious Disease"/>
            <person name="Wu L."/>
            <person name="Ma J."/>
        </authorList>
    </citation>
    <scope>NUCLEOTIDE SEQUENCE [LARGE SCALE GENOMIC DNA]</scope>
    <source>
        <strain evidence="3">CCM 8391</strain>
    </source>
</reference>
<keyword evidence="1" id="KW-0472">Membrane</keyword>
<name>A0ABW1J7G2_9PSEU</name>
<accession>A0ABW1J7G2</accession>
<keyword evidence="1" id="KW-1133">Transmembrane helix</keyword>
<feature type="transmembrane region" description="Helical" evidence="1">
    <location>
        <begin position="58"/>
        <end position="79"/>
    </location>
</feature>
<evidence type="ECO:0000313" key="2">
    <source>
        <dbReference type="EMBL" id="MFC5996474.1"/>
    </source>
</evidence>
<evidence type="ECO:0000313" key="3">
    <source>
        <dbReference type="Proteomes" id="UP001596302"/>
    </source>
</evidence>
<evidence type="ECO:0000256" key="1">
    <source>
        <dbReference type="SAM" id="Phobius"/>
    </source>
</evidence>
<sequence length="115" mass="12312">MRRWSALNWSALNWSALNWSARRWGVAAGGAVVAALLIAVPTAVLPTPWFGRDLPVTWWSYPTLALTAILSGLLLASYTAEPGTAPIRPQLRALVGAALSWFAVGCPVCNKIALL</sequence>
<dbReference type="EMBL" id="JBHSQW010000039">
    <property type="protein sequence ID" value="MFC5996474.1"/>
    <property type="molecule type" value="Genomic_DNA"/>
</dbReference>
<feature type="non-terminal residue" evidence="2">
    <location>
        <position position="115"/>
    </location>
</feature>
<gene>
    <name evidence="2" type="ORF">ACFQE5_19910</name>
</gene>
<protein>
    <submittedName>
        <fullName evidence="2">Uncharacterized protein</fullName>
    </submittedName>
</protein>
<dbReference type="Proteomes" id="UP001596302">
    <property type="component" value="Unassembled WGS sequence"/>
</dbReference>
<organism evidence="2 3">
    <name type="scientific">Pseudonocardia hispaniensis</name>
    <dbReference type="NCBI Taxonomy" id="904933"/>
    <lineage>
        <taxon>Bacteria</taxon>
        <taxon>Bacillati</taxon>
        <taxon>Actinomycetota</taxon>
        <taxon>Actinomycetes</taxon>
        <taxon>Pseudonocardiales</taxon>
        <taxon>Pseudonocardiaceae</taxon>
        <taxon>Pseudonocardia</taxon>
    </lineage>
</organism>
<keyword evidence="3" id="KW-1185">Reference proteome</keyword>
<keyword evidence="1" id="KW-0812">Transmembrane</keyword>
<feature type="transmembrane region" description="Helical" evidence="1">
    <location>
        <begin position="24"/>
        <end position="46"/>
    </location>
</feature>
<proteinExistence type="predicted"/>
<comment type="caution">
    <text evidence="2">The sequence shown here is derived from an EMBL/GenBank/DDBJ whole genome shotgun (WGS) entry which is preliminary data.</text>
</comment>